<organism evidence="1 2">
    <name type="scientific">Lasius platythorax</name>
    <dbReference type="NCBI Taxonomy" id="488582"/>
    <lineage>
        <taxon>Eukaryota</taxon>
        <taxon>Metazoa</taxon>
        <taxon>Ecdysozoa</taxon>
        <taxon>Arthropoda</taxon>
        <taxon>Hexapoda</taxon>
        <taxon>Insecta</taxon>
        <taxon>Pterygota</taxon>
        <taxon>Neoptera</taxon>
        <taxon>Endopterygota</taxon>
        <taxon>Hymenoptera</taxon>
        <taxon>Apocrita</taxon>
        <taxon>Aculeata</taxon>
        <taxon>Formicoidea</taxon>
        <taxon>Formicidae</taxon>
        <taxon>Formicinae</taxon>
        <taxon>Lasius</taxon>
        <taxon>Lasius</taxon>
    </lineage>
</organism>
<dbReference type="Proteomes" id="UP001497644">
    <property type="component" value="Chromosome 9"/>
</dbReference>
<dbReference type="AlphaFoldDB" id="A0AAV2P9R8"/>
<evidence type="ECO:0000313" key="2">
    <source>
        <dbReference type="Proteomes" id="UP001497644"/>
    </source>
</evidence>
<protein>
    <submittedName>
        <fullName evidence="1">Uncharacterized protein</fullName>
    </submittedName>
</protein>
<keyword evidence="2" id="KW-1185">Reference proteome</keyword>
<reference evidence="1" key="1">
    <citation type="submission" date="2024-04" db="EMBL/GenBank/DDBJ databases">
        <authorList>
            <consortium name="Molecular Ecology Group"/>
        </authorList>
    </citation>
    <scope>NUCLEOTIDE SEQUENCE</scope>
</reference>
<proteinExistence type="predicted"/>
<evidence type="ECO:0000313" key="1">
    <source>
        <dbReference type="EMBL" id="CAL1689660.1"/>
    </source>
</evidence>
<name>A0AAV2P9R8_9HYME</name>
<sequence>MNRSVSQEISYLTIQENICFRVSDRFEMQAIALSGKIDTILDHPHELVRSIFQFPLGSVPTIMRAHIRLTWKPRLETFCPQGGEVAVFLGSSGRARRTRVLSLARTHSSGSVRSLPRVTSNIREKEHALFGATELRLPEDPIIRLSTCTQVCEYNCFTVPIHFVRIIVIRNSVNALRNGEIDREYGRRSGSMSHTNSRNLCENSYPITDNYIESLSHLQFP</sequence>
<dbReference type="EMBL" id="OZ034832">
    <property type="protein sequence ID" value="CAL1689660.1"/>
    <property type="molecule type" value="Genomic_DNA"/>
</dbReference>
<accession>A0AAV2P9R8</accession>
<gene>
    <name evidence="1" type="ORF">LPLAT_LOCUS14537</name>
</gene>